<dbReference type="EMBL" id="LGTC01000001">
    <property type="protein sequence ID" value="KNY28335.1"/>
    <property type="molecule type" value="Genomic_DNA"/>
</dbReference>
<dbReference type="OrthoDB" id="8582979at2"/>
<evidence type="ECO:0008006" key="4">
    <source>
        <dbReference type="Google" id="ProtNLM"/>
    </source>
</evidence>
<feature type="transmembrane region" description="Helical" evidence="1">
    <location>
        <begin position="193"/>
        <end position="213"/>
    </location>
</feature>
<dbReference type="PANTHER" id="PTHR36832:SF1">
    <property type="entry name" value="SLR1174 PROTEIN"/>
    <property type="match status" value="1"/>
</dbReference>
<dbReference type="AlphaFoldDB" id="A0A0L6JRM1"/>
<evidence type="ECO:0000313" key="3">
    <source>
        <dbReference type="Proteomes" id="UP000036923"/>
    </source>
</evidence>
<gene>
    <name evidence="2" type="ORF">Bccel_3609</name>
</gene>
<dbReference type="RefSeq" id="WP_152966040.1">
    <property type="nucleotide sequence ID" value="NZ_JQKC01000007.1"/>
</dbReference>
<dbReference type="eggNOG" id="COG4587">
    <property type="taxonomic scope" value="Bacteria"/>
</dbReference>
<keyword evidence="1" id="KW-0812">Transmembrane</keyword>
<evidence type="ECO:0000256" key="1">
    <source>
        <dbReference type="SAM" id="Phobius"/>
    </source>
</evidence>
<organism evidence="2 3">
    <name type="scientific">Pseudobacteroides cellulosolvens ATCC 35603 = DSM 2933</name>
    <dbReference type="NCBI Taxonomy" id="398512"/>
    <lineage>
        <taxon>Bacteria</taxon>
        <taxon>Bacillati</taxon>
        <taxon>Bacillota</taxon>
        <taxon>Clostridia</taxon>
        <taxon>Eubacteriales</taxon>
        <taxon>Oscillospiraceae</taxon>
        <taxon>Pseudobacteroides</taxon>
    </lineage>
</organism>
<dbReference type="PANTHER" id="PTHR36832">
    <property type="entry name" value="SLR1174 PROTEIN-RELATED"/>
    <property type="match status" value="1"/>
</dbReference>
<feature type="transmembrane region" description="Helical" evidence="1">
    <location>
        <begin position="64"/>
        <end position="82"/>
    </location>
</feature>
<feature type="transmembrane region" description="Helical" evidence="1">
    <location>
        <begin position="157"/>
        <end position="181"/>
    </location>
</feature>
<dbReference type="Pfam" id="PF06182">
    <property type="entry name" value="ABC2_membrane_6"/>
    <property type="match status" value="1"/>
</dbReference>
<protein>
    <recommendedName>
        <fullName evidence="4">ABC-2 type transporter</fullName>
    </recommendedName>
</protein>
<feature type="transmembrane region" description="Helical" evidence="1">
    <location>
        <begin position="242"/>
        <end position="264"/>
    </location>
</feature>
<keyword evidence="3" id="KW-1185">Reference proteome</keyword>
<accession>A0A0L6JRM1</accession>
<comment type="caution">
    <text evidence="2">The sequence shown here is derived from an EMBL/GenBank/DDBJ whole genome shotgun (WGS) entry which is preliminary data.</text>
</comment>
<dbReference type="STRING" id="398512.Bccel_3609"/>
<sequence length="276" mass="31027">MINKKLKFISDSFIRHSGIVSVTLKSEMAYRFNFFTSIIWSMLTMALVYFLWSAIHKSSTSITITFQSLVTYVCLGQAFSFGRPGQRHVLMRIGHGIRSGDVLLDMVRPTDYQMLNFSGSFGSFIMDTLFVSLPSYLLAFFIFHIDPPSSPAAATGFIISLLGAFFLVFSLDFLIGIMAFWTRSVWGLSYAKMAIIEILAGTMVPLSLFPGWLQKVVLVLPFKDMAYTPLAIYVGQIEENAIIPSILIQFAWGVGLVLLTRLLWLKARRRLEIQGG</sequence>
<feature type="transmembrane region" description="Helical" evidence="1">
    <location>
        <begin position="124"/>
        <end position="145"/>
    </location>
</feature>
<reference evidence="3" key="1">
    <citation type="submission" date="2015-07" db="EMBL/GenBank/DDBJ databases">
        <title>Near-Complete Genome Sequence of the Cellulolytic Bacterium Bacteroides (Pseudobacteroides) cellulosolvens ATCC 35603.</title>
        <authorList>
            <person name="Dassa B."/>
            <person name="Utturkar S.M."/>
            <person name="Klingeman D.M."/>
            <person name="Hurt R.A."/>
            <person name="Keller M."/>
            <person name="Xu J."/>
            <person name="Reddy Y.H.K."/>
            <person name="Borovok I."/>
            <person name="Grinberg I.R."/>
            <person name="Lamed R."/>
            <person name="Zhivin O."/>
            <person name="Bayer E.A."/>
            <person name="Brown S.D."/>
        </authorList>
    </citation>
    <scope>NUCLEOTIDE SEQUENCE [LARGE SCALE GENOMIC DNA]</scope>
    <source>
        <strain evidence="3">DSM 2933</strain>
    </source>
</reference>
<dbReference type="Proteomes" id="UP000036923">
    <property type="component" value="Unassembled WGS sequence"/>
</dbReference>
<keyword evidence="1" id="KW-0472">Membrane</keyword>
<evidence type="ECO:0000313" key="2">
    <source>
        <dbReference type="EMBL" id="KNY28335.1"/>
    </source>
</evidence>
<dbReference type="InterPro" id="IPR010390">
    <property type="entry name" value="ABC-2_transporter-like"/>
</dbReference>
<name>A0A0L6JRM1_9FIRM</name>
<keyword evidence="1" id="KW-1133">Transmembrane helix</keyword>
<proteinExistence type="predicted"/>
<feature type="transmembrane region" description="Helical" evidence="1">
    <location>
        <begin position="32"/>
        <end position="52"/>
    </location>
</feature>